<name>A0A0B6X7Z6_XENBV</name>
<gene>
    <name evidence="1" type="ORF">XBW1_1451</name>
</gene>
<sequence>MLLDRKILLSKKVIKYVNAKVDIIAMSKLTIYFP</sequence>
<accession>A0A0B6X7Z6</accession>
<evidence type="ECO:0000313" key="2">
    <source>
        <dbReference type="Proteomes" id="UP000032930"/>
    </source>
</evidence>
<dbReference type="Proteomes" id="UP000032930">
    <property type="component" value="Chromosome"/>
</dbReference>
<evidence type="ECO:0000313" key="1">
    <source>
        <dbReference type="EMBL" id="CDM88808.1"/>
    </source>
</evidence>
<protein>
    <submittedName>
        <fullName evidence="1">Uncharacterized protein</fullName>
    </submittedName>
</protein>
<dbReference type="EMBL" id="FO818637">
    <property type="protein sequence ID" value="CDM88808.1"/>
    <property type="molecule type" value="Genomic_DNA"/>
</dbReference>
<dbReference type="AlphaFoldDB" id="A0A0B6X7Z6"/>
<organism evidence="1 2">
    <name type="scientific">Xenorhabdus bovienii</name>
    <name type="common">Xenorhabdus nematophila subsp. bovienii</name>
    <dbReference type="NCBI Taxonomy" id="40576"/>
    <lineage>
        <taxon>Bacteria</taxon>
        <taxon>Pseudomonadati</taxon>
        <taxon>Pseudomonadota</taxon>
        <taxon>Gammaproteobacteria</taxon>
        <taxon>Enterobacterales</taxon>
        <taxon>Morganellaceae</taxon>
        <taxon>Xenorhabdus</taxon>
    </lineage>
</organism>
<proteinExistence type="predicted"/>
<reference evidence="1 2" key="1">
    <citation type="submission" date="2014-02" db="EMBL/GenBank/DDBJ databases">
        <authorList>
            <person name="Genoscope - CEA"/>
        </authorList>
    </citation>
    <scope>NUCLEOTIDE SEQUENCE [LARGE SCALE GENOMIC DNA]</scope>
    <source>
        <strain evidence="1 2">CS03</strain>
    </source>
</reference>
<dbReference type="KEGG" id="xbv:XBW1_1451"/>